<protein>
    <submittedName>
        <fullName evidence="2">Uncharacterized protein</fullName>
    </submittedName>
</protein>
<reference evidence="2" key="1">
    <citation type="submission" date="2016-10" db="EMBL/GenBank/DDBJ databases">
        <title>Sequence of Gallionella enrichment culture.</title>
        <authorList>
            <person name="Poehlein A."/>
            <person name="Muehling M."/>
            <person name="Daniel R."/>
        </authorList>
    </citation>
    <scope>NUCLEOTIDE SEQUENCE</scope>
</reference>
<dbReference type="EMBL" id="MLJW01000136">
    <property type="protein sequence ID" value="OIQ97229.1"/>
    <property type="molecule type" value="Genomic_DNA"/>
</dbReference>
<keyword evidence="1" id="KW-1133">Transmembrane helix</keyword>
<comment type="caution">
    <text evidence="2">The sequence shown here is derived from an EMBL/GenBank/DDBJ whole genome shotgun (WGS) entry which is preliminary data.</text>
</comment>
<sequence>MAASSPTDWPAVADHFVAAWQATPVPTQIAALLALVLIAVLLPGRWWPWRGERAEDPRLLKDAYGQVIRQIMLELAATVSGLRDSVDRFADGMERHGVESTALLKEQGQMLERLSRAVVDLGSELPDCGSCPRAL</sequence>
<name>A0A1J5SAG3_9ZZZZ</name>
<accession>A0A1J5SAG3</accession>
<dbReference type="AlphaFoldDB" id="A0A1J5SAG3"/>
<keyword evidence="1" id="KW-0472">Membrane</keyword>
<feature type="transmembrane region" description="Helical" evidence="1">
    <location>
        <begin position="29"/>
        <end position="48"/>
    </location>
</feature>
<organism evidence="2">
    <name type="scientific">mine drainage metagenome</name>
    <dbReference type="NCBI Taxonomy" id="410659"/>
    <lineage>
        <taxon>unclassified sequences</taxon>
        <taxon>metagenomes</taxon>
        <taxon>ecological metagenomes</taxon>
    </lineage>
</organism>
<gene>
    <name evidence="2" type="ORF">GALL_207830</name>
</gene>
<evidence type="ECO:0000256" key="1">
    <source>
        <dbReference type="SAM" id="Phobius"/>
    </source>
</evidence>
<proteinExistence type="predicted"/>
<keyword evidence="1" id="KW-0812">Transmembrane</keyword>
<evidence type="ECO:0000313" key="2">
    <source>
        <dbReference type="EMBL" id="OIQ97229.1"/>
    </source>
</evidence>